<name>A0A644WG72_9ZZZZ</name>
<dbReference type="Pfam" id="PF04230">
    <property type="entry name" value="PS_pyruv_trans"/>
    <property type="match status" value="1"/>
</dbReference>
<sequence length="300" mass="34538">MKKRLAVWGWWQGRNLGDNWIKRIIAGLFPEAEFVDTRVTDFSAYDFVICGGGGLFIYDAIRPWIDYAQATPYGMLSLGAEFPHKTNQAYKLSRNAQFFYIRDQYSLDCMKINDLERSYDITFASPLSFVDSGSLDGSKLFFVWRDGRDLLWNGQFQKYICYEDKVDEYNRIIAEEFTEITADDFQTRGNDIENRIDNCGFVISGRYHGIIAAIQKGLPCIAIDICPKIRVLMKECGLEEFCIKINETDKLKGLIGKARSESETIRKKQLAYREKAIVTLEKHLIHVKATVDRALDPQVQ</sequence>
<dbReference type="PANTHER" id="PTHR36836:SF1">
    <property type="entry name" value="COLANIC ACID BIOSYNTHESIS PROTEIN WCAK"/>
    <property type="match status" value="1"/>
</dbReference>
<dbReference type="PANTHER" id="PTHR36836">
    <property type="entry name" value="COLANIC ACID BIOSYNTHESIS PROTEIN WCAK"/>
    <property type="match status" value="1"/>
</dbReference>
<protein>
    <recommendedName>
        <fullName evidence="1">Polysaccharide pyruvyl transferase domain-containing protein</fullName>
    </recommendedName>
</protein>
<organism evidence="2">
    <name type="scientific">bioreactor metagenome</name>
    <dbReference type="NCBI Taxonomy" id="1076179"/>
    <lineage>
        <taxon>unclassified sequences</taxon>
        <taxon>metagenomes</taxon>
        <taxon>ecological metagenomes</taxon>
    </lineage>
</organism>
<proteinExistence type="predicted"/>
<feature type="domain" description="Polysaccharide pyruvyl transferase" evidence="1">
    <location>
        <begin position="15"/>
        <end position="225"/>
    </location>
</feature>
<dbReference type="InterPro" id="IPR007345">
    <property type="entry name" value="Polysacch_pyruvyl_Trfase"/>
</dbReference>
<evidence type="ECO:0000259" key="1">
    <source>
        <dbReference type="Pfam" id="PF04230"/>
    </source>
</evidence>
<accession>A0A644WG72</accession>
<comment type="caution">
    <text evidence="2">The sequence shown here is derived from an EMBL/GenBank/DDBJ whole genome shotgun (WGS) entry which is preliminary data.</text>
</comment>
<gene>
    <name evidence="2" type="ORF">SDC9_48816</name>
</gene>
<reference evidence="2" key="1">
    <citation type="submission" date="2019-08" db="EMBL/GenBank/DDBJ databases">
        <authorList>
            <person name="Kucharzyk K."/>
            <person name="Murdoch R.W."/>
            <person name="Higgins S."/>
            <person name="Loffler F."/>
        </authorList>
    </citation>
    <scope>NUCLEOTIDE SEQUENCE</scope>
</reference>
<dbReference type="EMBL" id="VSSQ01000879">
    <property type="protein sequence ID" value="MPM02567.1"/>
    <property type="molecule type" value="Genomic_DNA"/>
</dbReference>
<dbReference type="AlphaFoldDB" id="A0A644WG72"/>
<evidence type="ECO:0000313" key="2">
    <source>
        <dbReference type="EMBL" id="MPM02567.1"/>
    </source>
</evidence>